<dbReference type="Gene3D" id="1.20.58.320">
    <property type="entry name" value="TPR-like"/>
    <property type="match status" value="1"/>
</dbReference>
<gene>
    <name evidence="1" type="ORF">SAMN04487951_103244</name>
</gene>
<dbReference type="InterPro" id="IPR011990">
    <property type="entry name" value="TPR-like_helical_dom_sf"/>
</dbReference>
<evidence type="ECO:0000313" key="2">
    <source>
        <dbReference type="Proteomes" id="UP000199677"/>
    </source>
</evidence>
<dbReference type="Proteomes" id="UP000199677">
    <property type="component" value="Unassembled WGS sequence"/>
</dbReference>
<reference evidence="2" key="1">
    <citation type="submission" date="2016-10" db="EMBL/GenBank/DDBJ databases">
        <authorList>
            <person name="Varghese N."/>
            <person name="Submissions S."/>
        </authorList>
    </citation>
    <scope>NUCLEOTIDE SEQUENCE [LARGE SCALE GENOMIC DNA]</scope>
    <source>
        <strain evidence="2">CGMCC 1.6494</strain>
    </source>
</reference>
<dbReference type="EMBL" id="FNII01000003">
    <property type="protein sequence ID" value="SDN24393.1"/>
    <property type="molecule type" value="Genomic_DNA"/>
</dbReference>
<name>A0A1G9ZUK7_9GAMM</name>
<keyword evidence="2" id="KW-1185">Reference proteome</keyword>
<dbReference type="Gene3D" id="1.25.40.10">
    <property type="entry name" value="Tetratricopeptide repeat domain"/>
    <property type="match status" value="1"/>
</dbReference>
<dbReference type="AlphaFoldDB" id="A0A1G9ZUK7"/>
<organism evidence="1 2">
    <name type="scientific">Vreelandella arcis</name>
    <dbReference type="NCBI Taxonomy" id="416873"/>
    <lineage>
        <taxon>Bacteria</taxon>
        <taxon>Pseudomonadati</taxon>
        <taxon>Pseudomonadota</taxon>
        <taxon>Gammaproteobacteria</taxon>
        <taxon>Oceanospirillales</taxon>
        <taxon>Halomonadaceae</taxon>
        <taxon>Vreelandella</taxon>
    </lineage>
</organism>
<dbReference type="Pfam" id="PF06041">
    <property type="entry name" value="DUF924"/>
    <property type="match status" value="1"/>
</dbReference>
<accession>A0A1G9ZUK7</accession>
<dbReference type="SUPFAM" id="SSF48452">
    <property type="entry name" value="TPR-like"/>
    <property type="match status" value="1"/>
</dbReference>
<evidence type="ECO:0000313" key="1">
    <source>
        <dbReference type="EMBL" id="SDN24393.1"/>
    </source>
</evidence>
<protein>
    <submittedName>
        <fullName evidence="1">Uncharacterized conserved protein, DUF924 family</fullName>
    </submittedName>
</protein>
<proteinExistence type="predicted"/>
<dbReference type="OrthoDB" id="7593450at2"/>
<dbReference type="InterPro" id="IPR010323">
    <property type="entry name" value="DUF924"/>
</dbReference>
<dbReference type="STRING" id="416873.SAMN04487951_103244"/>
<sequence>MPMNAHEVLNLWFNELTPAQWFKKDPEMDRAISARFGVLHAQAAQCECYAWRQTAEGRLAEIIVLDQFSRNIYRDDARAFATDALALALAQEAVAAGADAALSSEQRAFLYMPYMHSESAAIHERAMELFDQPGLEKNLDFEVRHKAIIDRFGRYPHRNALLGRASTDEELAFLKQPGSSF</sequence>